<dbReference type="CDD" id="cd06450">
    <property type="entry name" value="DOPA_deC_like"/>
    <property type="match status" value="1"/>
</dbReference>
<evidence type="ECO:0000256" key="1">
    <source>
        <dbReference type="ARBA" id="ARBA00001933"/>
    </source>
</evidence>
<keyword evidence="9" id="KW-1185">Reference proteome</keyword>
<comment type="similarity">
    <text evidence="2 7">Belongs to the group II decarboxylase family.</text>
</comment>
<evidence type="ECO:0000256" key="4">
    <source>
        <dbReference type="ARBA" id="ARBA00022898"/>
    </source>
</evidence>
<dbReference type="GO" id="GO:0016831">
    <property type="term" value="F:carboxy-lyase activity"/>
    <property type="evidence" value="ECO:0007669"/>
    <property type="project" value="UniProtKB-KW"/>
</dbReference>
<dbReference type="PANTHER" id="PTHR45677:SF8">
    <property type="entry name" value="CYSTEINE SULFINIC ACID DECARBOXYLASE"/>
    <property type="match status" value="1"/>
</dbReference>
<dbReference type="AlphaFoldDB" id="A0ABD0K4G2"/>
<dbReference type="InterPro" id="IPR021115">
    <property type="entry name" value="Pyridoxal-P_BS"/>
</dbReference>
<evidence type="ECO:0000256" key="5">
    <source>
        <dbReference type="ARBA" id="ARBA00023239"/>
    </source>
</evidence>
<dbReference type="PANTHER" id="PTHR45677">
    <property type="entry name" value="GLUTAMATE DECARBOXYLASE-RELATED"/>
    <property type="match status" value="1"/>
</dbReference>
<comment type="cofactor">
    <cofactor evidence="1 6 7">
        <name>pyridoxal 5'-phosphate</name>
        <dbReference type="ChEBI" id="CHEBI:597326"/>
    </cofactor>
</comment>
<comment type="caution">
    <text evidence="8">The sequence shown here is derived from an EMBL/GenBank/DDBJ whole genome shotgun (WGS) entry which is preliminary data.</text>
</comment>
<dbReference type="EMBL" id="JACVVK020000246">
    <property type="protein sequence ID" value="KAK7482347.1"/>
    <property type="molecule type" value="Genomic_DNA"/>
</dbReference>
<dbReference type="Gene3D" id="3.90.1150.170">
    <property type="match status" value="1"/>
</dbReference>
<feature type="modified residue" description="N6-(pyridoxal phosphate)lysine" evidence="6">
    <location>
        <position position="284"/>
    </location>
</feature>
<dbReference type="InterPro" id="IPR015424">
    <property type="entry name" value="PyrdxlP-dep_Trfase"/>
</dbReference>
<dbReference type="SUPFAM" id="SSF53383">
    <property type="entry name" value="PLP-dependent transferases"/>
    <property type="match status" value="1"/>
</dbReference>
<reference evidence="8 9" key="1">
    <citation type="journal article" date="2023" name="Sci. Data">
        <title>Genome assembly of the Korean intertidal mud-creeper Batillaria attramentaria.</title>
        <authorList>
            <person name="Patra A.K."/>
            <person name="Ho P.T."/>
            <person name="Jun S."/>
            <person name="Lee S.J."/>
            <person name="Kim Y."/>
            <person name="Won Y.J."/>
        </authorList>
    </citation>
    <scope>NUCLEOTIDE SEQUENCE [LARGE SCALE GENOMIC DNA]</scope>
    <source>
        <strain evidence="8">Wonlab-2016</strain>
    </source>
</reference>
<feature type="non-terminal residue" evidence="8">
    <location>
        <position position="1"/>
    </location>
</feature>
<dbReference type="Gene3D" id="3.90.1150.10">
    <property type="entry name" value="Aspartate Aminotransferase, domain 1"/>
    <property type="match status" value="1"/>
</dbReference>
<evidence type="ECO:0000256" key="2">
    <source>
        <dbReference type="ARBA" id="ARBA00009533"/>
    </source>
</evidence>
<evidence type="ECO:0000313" key="8">
    <source>
        <dbReference type="EMBL" id="KAK7482347.1"/>
    </source>
</evidence>
<organism evidence="8 9">
    <name type="scientific">Batillaria attramentaria</name>
    <dbReference type="NCBI Taxonomy" id="370345"/>
    <lineage>
        <taxon>Eukaryota</taxon>
        <taxon>Metazoa</taxon>
        <taxon>Spiralia</taxon>
        <taxon>Lophotrochozoa</taxon>
        <taxon>Mollusca</taxon>
        <taxon>Gastropoda</taxon>
        <taxon>Caenogastropoda</taxon>
        <taxon>Sorbeoconcha</taxon>
        <taxon>Cerithioidea</taxon>
        <taxon>Batillariidae</taxon>
        <taxon>Batillaria</taxon>
    </lineage>
</organism>
<keyword evidence="4 6" id="KW-0663">Pyridoxal phosphate</keyword>
<evidence type="ECO:0000313" key="9">
    <source>
        <dbReference type="Proteomes" id="UP001519460"/>
    </source>
</evidence>
<evidence type="ECO:0008006" key="10">
    <source>
        <dbReference type="Google" id="ProtNLM"/>
    </source>
</evidence>
<dbReference type="Proteomes" id="UP001519460">
    <property type="component" value="Unassembled WGS sequence"/>
</dbReference>
<dbReference type="InterPro" id="IPR015422">
    <property type="entry name" value="PyrdxlP-dep_Trfase_small"/>
</dbReference>
<dbReference type="InterPro" id="IPR002129">
    <property type="entry name" value="PyrdxlP-dep_de-COase"/>
</dbReference>
<protein>
    <recommendedName>
        <fullName evidence="10">Glutamate decarboxylase</fullName>
    </recommendedName>
</protein>
<gene>
    <name evidence="8" type="ORF">BaRGS_00026366</name>
</gene>
<dbReference type="PROSITE" id="PS00392">
    <property type="entry name" value="DDC_GAD_HDC_YDC"/>
    <property type="match status" value="1"/>
</dbReference>
<dbReference type="InterPro" id="IPR015421">
    <property type="entry name" value="PyrdxlP-dep_Trfase_major"/>
</dbReference>
<proteinExistence type="inferred from homology"/>
<keyword evidence="5 7" id="KW-0456">Lyase</keyword>
<evidence type="ECO:0000256" key="3">
    <source>
        <dbReference type="ARBA" id="ARBA00022793"/>
    </source>
</evidence>
<evidence type="ECO:0000256" key="6">
    <source>
        <dbReference type="PIRSR" id="PIRSR602129-50"/>
    </source>
</evidence>
<sequence length="476" mass="54041">GECSAFSVFYTPGGEIKACRFLTEVSQILMQYYVTELDRKSKIVDFHHPHQLREMMGHCLDIDQSPRDLEQLLSDCKETLKYCVKTGHPHFFNQLSTGIDVVGLAGEWLTALSNTNMFTYEVAPVFTLMEDVVLKRMLSKVGWEDGEGVLAPGGAVSNFYGVLLARHNAFPNAKADGMPSGVRPIVFTSEQSHFSIRRACALLGIGTSNCVKIPCDSRTGEAAGCSKRRRKDPHHDAIADICQKHGLWMHVDGAWGGSILLSRDYRHLAKGIERADSLTWNPHKMMGVPLQCSAILCRHKKFLQSANQMKADYLFQPDKNYDVSWDTGDKTIQCGRHNDIFKLWLMWRAKGDDGFETQINHNFEMAKYLRDKVKEREGFHLLVKEFEAPNVCFWYIPEAWRHQPFHEIPQEKLSKVAPTIKARMMEAGTTMVQYQPLGNLPNCFRVALSNPVVTLADLDFLVDEIERLGRDIPYPK</sequence>
<keyword evidence="3" id="KW-0210">Decarboxylase</keyword>
<name>A0ABD0K4G2_9CAEN</name>
<dbReference type="Gene3D" id="3.40.640.10">
    <property type="entry name" value="Type I PLP-dependent aspartate aminotransferase-like (Major domain)"/>
    <property type="match status" value="2"/>
</dbReference>
<accession>A0ABD0K4G2</accession>
<dbReference type="Pfam" id="PF00282">
    <property type="entry name" value="Pyridoxal_deC"/>
    <property type="match status" value="2"/>
</dbReference>
<evidence type="ECO:0000256" key="7">
    <source>
        <dbReference type="RuleBase" id="RU000382"/>
    </source>
</evidence>